<feature type="domain" description="IclR-ED" evidence="5">
    <location>
        <begin position="70"/>
        <end position="255"/>
    </location>
</feature>
<keyword evidence="7" id="KW-1185">Reference proteome</keyword>
<organism evidence="6 7">
    <name type="scientific">Faunimonas pinastri</name>
    <dbReference type="NCBI Taxonomy" id="1855383"/>
    <lineage>
        <taxon>Bacteria</taxon>
        <taxon>Pseudomonadati</taxon>
        <taxon>Pseudomonadota</taxon>
        <taxon>Alphaproteobacteria</taxon>
        <taxon>Hyphomicrobiales</taxon>
        <taxon>Afifellaceae</taxon>
        <taxon>Faunimonas</taxon>
    </lineage>
</organism>
<dbReference type="Pfam" id="PF09339">
    <property type="entry name" value="HTH_IclR"/>
    <property type="match status" value="1"/>
</dbReference>
<dbReference type="PROSITE" id="PS51078">
    <property type="entry name" value="ICLR_ED"/>
    <property type="match status" value="1"/>
</dbReference>
<sequence length="258" mass="28389">MNEPQTAEVKSAVRTLELLELLARSGEPLPLRAIVAELNYPKSSTFNLLATLVSRGYVVRREPESYRLHEAFRNGPGWSSGHDAQLVALAQPLMDGLRDTYDETVFLGVRRRDGRVKPLAKSVSRQSVRFDADLCGTDPAYCTAMGRILLAHWSPQKVDDYLGRERLVRITDRTMIDRVLIRQRIEAAFREGYAVCDGEAVVGGSGVAAPVRDASGEVIAALNIATVSSRFDACRDAMISGVIDAAMELSRRLGSKVR</sequence>
<dbReference type="InterPro" id="IPR014757">
    <property type="entry name" value="Tscrpt_reg_IclR_C"/>
</dbReference>
<dbReference type="PANTHER" id="PTHR30136:SF24">
    <property type="entry name" value="HTH-TYPE TRANSCRIPTIONAL REPRESSOR ALLR"/>
    <property type="match status" value="1"/>
</dbReference>
<dbReference type="SUPFAM" id="SSF55781">
    <property type="entry name" value="GAF domain-like"/>
    <property type="match status" value="1"/>
</dbReference>
<keyword evidence="1" id="KW-0805">Transcription regulation</keyword>
<dbReference type="InterPro" id="IPR036388">
    <property type="entry name" value="WH-like_DNA-bd_sf"/>
</dbReference>
<dbReference type="Gene3D" id="1.10.10.10">
    <property type="entry name" value="Winged helix-like DNA-binding domain superfamily/Winged helix DNA-binding domain"/>
    <property type="match status" value="1"/>
</dbReference>
<evidence type="ECO:0000256" key="1">
    <source>
        <dbReference type="ARBA" id="ARBA00023015"/>
    </source>
</evidence>
<dbReference type="RefSeq" id="WP_092497324.1">
    <property type="nucleotide sequence ID" value="NZ_FOFG01000009.1"/>
</dbReference>
<dbReference type="STRING" id="1855383.SAMN05216548_109133"/>
<dbReference type="SMART" id="SM00346">
    <property type="entry name" value="HTH_ICLR"/>
    <property type="match status" value="1"/>
</dbReference>
<evidence type="ECO:0000259" key="4">
    <source>
        <dbReference type="PROSITE" id="PS51077"/>
    </source>
</evidence>
<dbReference type="Proteomes" id="UP000199647">
    <property type="component" value="Unassembled WGS sequence"/>
</dbReference>
<evidence type="ECO:0000256" key="2">
    <source>
        <dbReference type="ARBA" id="ARBA00023125"/>
    </source>
</evidence>
<dbReference type="Gene3D" id="3.30.450.40">
    <property type="match status" value="1"/>
</dbReference>
<name>A0A1H9KAV8_9HYPH</name>
<dbReference type="InterPro" id="IPR005471">
    <property type="entry name" value="Tscrpt_reg_IclR_N"/>
</dbReference>
<dbReference type="GO" id="GO:0003700">
    <property type="term" value="F:DNA-binding transcription factor activity"/>
    <property type="evidence" value="ECO:0007669"/>
    <property type="project" value="TreeGrafter"/>
</dbReference>
<gene>
    <name evidence="6" type="ORF">SAMN05216548_109133</name>
</gene>
<dbReference type="InterPro" id="IPR050707">
    <property type="entry name" value="HTH_MetabolicPath_Reg"/>
</dbReference>
<evidence type="ECO:0000256" key="3">
    <source>
        <dbReference type="ARBA" id="ARBA00023163"/>
    </source>
</evidence>
<evidence type="ECO:0000313" key="7">
    <source>
        <dbReference type="Proteomes" id="UP000199647"/>
    </source>
</evidence>
<dbReference type="InterPro" id="IPR029016">
    <property type="entry name" value="GAF-like_dom_sf"/>
</dbReference>
<dbReference type="AlphaFoldDB" id="A0A1H9KAV8"/>
<reference evidence="6 7" key="1">
    <citation type="submission" date="2016-10" db="EMBL/GenBank/DDBJ databases">
        <authorList>
            <person name="de Groot N.N."/>
        </authorList>
    </citation>
    <scope>NUCLEOTIDE SEQUENCE [LARGE SCALE GENOMIC DNA]</scope>
    <source>
        <strain evidence="6 7">A52C2</strain>
    </source>
</reference>
<accession>A0A1H9KAV8</accession>
<proteinExistence type="predicted"/>
<dbReference type="GO" id="GO:0045892">
    <property type="term" value="P:negative regulation of DNA-templated transcription"/>
    <property type="evidence" value="ECO:0007669"/>
    <property type="project" value="TreeGrafter"/>
</dbReference>
<dbReference type="PANTHER" id="PTHR30136">
    <property type="entry name" value="HELIX-TURN-HELIX TRANSCRIPTIONAL REGULATOR, ICLR FAMILY"/>
    <property type="match status" value="1"/>
</dbReference>
<evidence type="ECO:0000313" key="6">
    <source>
        <dbReference type="EMBL" id="SEQ95995.1"/>
    </source>
</evidence>
<dbReference type="Pfam" id="PF01614">
    <property type="entry name" value="IclR_C"/>
    <property type="match status" value="1"/>
</dbReference>
<evidence type="ECO:0000259" key="5">
    <source>
        <dbReference type="PROSITE" id="PS51078"/>
    </source>
</evidence>
<dbReference type="InterPro" id="IPR036390">
    <property type="entry name" value="WH_DNA-bd_sf"/>
</dbReference>
<dbReference type="GO" id="GO:0003677">
    <property type="term" value="F:DNA binding"/>
    <property type="evidence" value="ECO:0007669"/>
    <property type="project" value="UniProtKB-KW"/>
</dbReference>
<protein>
    <submittedName>
        <fullName evidence="6">Transcriptional regulator, IclR family</fullName>
    </submittedName>
</protein>
<dbReference type="OrthoDB" id="13103at2"/>
<keyword evidence="2" id="KW-0238">DNA-binding</keyword>
<keyword evidence="3" id="KW-0804">Transcription</keyword>
<feature type="domain" description="HTH iclR-type" evidence="4">
    <location>
        <begin position="9"/>
        <end position="70"/>
    </location>
</feature>
<dbReference type="SUPFAM" id="SSF46785">
    <property type="entry name" value="Winged helix' DNA-binding domain"/>
    <property type="match status" value="1"/>
</dbReference>
<dbReference type="EMBL" id="FOFG01000009">
    <property type="protein sequence ID" value="SEQ95995.1"/>
    <property type="molecule type" value="Genomic_DNA"/>
</dbReference>
<dbReference type="PROSITE" id="PS51077">
    <property type="entry name" value="HTH_ICLR"/>
    <property type="match status" value="1"/>
</dbReference>